<keyword evidence="1" id="KW-0812">Transmembrane</keyword>
<name>A0A934TM89_9RHOB</name>
<dbReference type="Proteomes" id="UP000706333">
    <property type="component" value="Unassembled WGS sequence"/>
</dbReference>
<reference evidence="3" key="1">
    <citation type="submission" date="2017-05" db="EMBL/GenBank/DDBJ databases">
        <authorList>
            <person name="Imhoff J.F."/>
            <person name="Rahn T."/>
            <person name="Kuenzel S."/>
            <person name="Neulinger S.C."/>
        </authorList>
    </citation>
    <scope>NUCLEOTIDE SEQUENCE</scope>
    <source>
        <strain evidence="3">LMG 28126</strain>
    </source>
</reference>
<evidence type="ECO:0000256" key="2">
    <source>
        <dbReference type="SAM" id="SignalP"/>
    </source>
</evidence>
<gene>
    <name evidence="3" type="ORF">CCR87_14185</name>
</gene>
<proteinExistence type="predicted"/>
<reference evidence="3" key="2">
    <citation type="journal article" date="2020" name="Microorganisms">
        <title>Osmotic Adaptation and Compatible Solute Biosynthesis of Phototrophic Bacteria as Revealed from Genome Analyses.</title>
        <authorList>
            <person name="Imhoff J.F."/>
            <person name="Rahn T."/>
            <person name="Kunzel S."/>
            <person name="Keller A."/>
            <person name="Neulinger S.C."/>
        </authorList>
    </citation>
    <scope>NUCLEOTIDE SEQUENCE</scope>
    <source>
        <strain evidence="3">LMG 28126</strain>
    </source>
</reference>
<comment type="caution">
    <text evidence="3">The sequence shown here is derived from an EMBL/GenBank/DDBJ whole genome shotgun (WGS) entry which is preliminary data.</text>
</comment>
<feature type="transmembrane region" description="Helical" evidence="1">
    <location>
        <begin position="43"/>
        <end position="64"/>
    </location>
</feature>
<feature type="signal peptide" evidence="2">
    <location>
        <begin position="1"/>
        <end position="19"/>
    </location>
</feature>
<evidence type="ECO:0008006" key="5">
    <source>
        <dbReference type="Google" id="ProtNLM"/>
    </source>
</evidence>
<keyword evidence="4" id="KW-1185">Reference proteome</keyword>
<dbReference type="AlphaFoldDB" id="A0A934TM89"/>
<keyword evidence="2" id="KW-0732">Signal</keyword>
<accession>A0A934TM89</accession>
<feature type="chain" id="PRO_5037803098" description="Ferrochelatase" evidence="2">
    <location>
        <begin position="20"/>
        <end position="66"/>
    </location>
</feature>
<dbReference type="EMBL" id="NHSD01000306">
    <property type="protein sequence ID" value="MBK5928462.1"/>
    <property type="molecule type" value="Genomic_DNA"/>
</dbReference>
<keyword evidence="1" id="KW-0472">Membrane</keyword>
<evidence type="ECO:0000313" key="3">
    <source>
        <dbReference type="EMBL" id="MBK5928462.1"/>
    </source>
</evidence>
<sequence length="66" mass="6607">MKKLVLALALTGVASTAFAGAHGTSKMADPVIEPPVIIEETRKSTAGVVIPIVLLLVAAAAIAANN</sequence>
<organism evidence="3 4">
    <name type="scientific">Rhodobaculum claviforme</name>
    <dbReference type="NCBI Taxonomy" id="1549854"/>
    <lineage>
        <taxon>Bacteria</taxon>
        <taxon>Pseudomonadati</taxon>
        <taxon>Pseudomonadota</taxon>
        <taxon>Alphaproteobacteria</taxon>
        <taxon>Rhodobacterales</taxon>
        <taxon>Paracoccaceae</taxon>
        <taxon>Rhodobaculum</taxon>
    </lineage>
</organism>
<evidence type="ECO:0000313" key="4">
    <source>
        <dbReference type="Proteomes" id="UP000706333"/>
    </source>
</evidence>
<evidence type="ECO:0000256" key="1">
    <source>
        <dbReference type="SAM" id="Phobius"/>
    </source>
</evidence>
<keyword evidence="1" id="KW-1133">Transmembrane helix</keyword>
<protein>
    <recommendedName>
        <fullName evidence="5">Ferrochelatase</fullName>
    </recommendedName>
</protein>
<dbReference type="RefSeq" id="WP_201158227.1">
    <property type="nucleotide sequence ID" value="NZ_NHSD01000306.1"/>
</dbReference>